<feature type="non-terminal residue" evidence="7">
    <location>
        <position position="241"/>
    </location>
</feature>
<organism evidence="7">
    <name type="scientific">Medioppia subpectinata</name>
    <dbReference type="NCBI Taxonomy" id="1979941"/>
    <lineage>
        <taxon>Eukaryota</taxon>
        <taxon>Metazoa</taxon>
        <taxon>Ecdysozoa</taxon>
        <taxon>Arthropoda</taxon>
        <taxon>Chelicerata</taxon>
        <taxon>Arachnida</taxon>
        <taxon>Acari</taxon>
        <taxon>Acariformes</taxon>
        <taxon>Sarcoptiformes</taxon>
        <taxon>Oribatida</taxon>
        <taxon>Brachypylina</taxon>
        <taxon>Oppioidea</taxon>
        <taxon>Oppiidae</taxon>
        <taxon>Medioppia</taxon>
    </lineage>
</organism>
<dbReference type="EMBL" id="CAJPIZ010037182">
    <property type="protein sequence ID" value="CAG2121087.1"/>
    <property type="molecule type" value="Genomic_DNA"/>
</dbReference>
<keyword evidence="3" id="KW-0554">One-carbon metabolism</keyword>
<comment type="pathway">
    <text evidence="1">One-carbon metabolism; tetrahydrofolate interconversion.</text>
</comment>
<evidence type="ECO:0000256" key="4">
    <source>
        <dbReference type="ARBA" id="ARBA00022598"/>
    </source>
</evidence>
<dbReference type="SUPFAM" id="SSF52540">
    <property type="entry name" value="P-loop containing nucleoside triphosphate hydrolases"/>
    <property type="match status" value="1"/>
</dbReference>
<dbReference type="InterPro" id="IPR027417">
    <property type="entry name" value="P-loop_NTPase"/>
</dbReference>
<evidence type="ECO:0000313" key="8">
    <source>
        <dbReference type="Proteomes" id="UP000759131"/>
    </source>
</evidence>
<dbReference type="EMBL" id="OC891757">
    <property type="protein sequence ID" value="CAD7646550.1"/>
    <property type="molecule type" value="Genomic_DNA"/>
</dbReference>
<evidence type="ECO:0000256" key="6">
    <source>
        <dbReference type="ARBA" id="ARBA00022840"/>
    </source>
</evidence>
<evidence type="ECO:0000256" key="5">
    <source>
        <dbReference type="ARBA" id="ARBA00022741"/>
    </source>
</evidence>
<gene>
    <name evidence="7" type="ORF">OSB1V03_LOCUS21033</name>
</gene>
<keyword evidence="6" id="KW-0067">ATP-binding</keyword>
<dbReference type="Pfam" id="PF01268">
    <property type="entry name" value="FTHFS"/>
    <property type="match status" value="1"/>
</dbReference>
<reference evidence="7" key="1">
    <citation type="submission" date="2020-11" db="EMBL/GenBank/DDBJ databases">
        <authorList>
            <person name="Tran Van P."/>
        </authorList>
    </citation>
    <scope>NUCLEOTIDE SEQUENCE</scope>
</reference>
<keyword evidence="4" id="KW-0436">Ligase</keyword>
<dbReference type="UniPathway" id="UPA00193"/>
<evidence type="ECO:0000256" key="3">
    <source>
        <dbReference type="ARBA" id="ARBA00022563"/>
    </source>
</evidence>
<sequence>PGKKRVFSAIQLRRLEKLRIPTNLAPNELSTEQKSAFARLNINPESITWNRVMDVNDRYLRQITIGEAPTEKGFSRKTQFDISVASELMAILALCDNLGDAKERIGRIVVAYSKDEKPVPITCDDLGVTGAVTVLIKDAVKPTLMQSLEGTPVFVHCGPFANIAHGNSSIIADKIALDLVGEKGYVLTECGFGADIGFEKFVNIKSRTSGIFPDCAVLVATVRALKMHGGGPNVTPGATIP</sequence>
<dbReference type="Gene3D" id="3.30.1510.10">
    <property type="entry name" value="Domain 2, N(10)-formyltetrahydrofolate synthetase"/>
    <property type="match status" value="1"/>
</dbReference>
<dbReference type="AlphaFoldDB" id="A0A7R9LRG6"/>
<evidence type="ECO:0000313" key="7">
    <source>
        <dbReference type="EMBL" id="CAD7646550.1"/>
    </source>
</evidence>
<name>A0A7R9LRG6_9ACAR</name>
<dbReference type="Gene3D" id="3.40.50.300">
    <property type="entry name" value="P-loop containing nucleotide triphosphate hydrolases"/>
    <property type="match status" value="1"/>
</dbReference>
<proteinExistence type="predicted"/>
<keyword evidence="8" id="KW-1185">Reference proteome</keyword>
<dbReference type="PROSITE" id="PS00722">
    <property type="entry name" value="FTHFS_2"/>
    <property type="match status" value="1"/>
</dbReference>
<dbReference type="GO" id="GO:0005524">
    <property type="term" value="F:ATP binding"/>
    <property type="evidence" value="ECO:0007669"/>
    <property type="project" value="UniProtKB-KW"/>
</dbReference>
<feature type="non-terminal residue" evidence="7">
    <location>
        <position position="1"/>
    </location>
</feature>
<evidence type="ECO:0000256" key="1">
    <source>
        <dbReference type="ARBA" id="ARBA00004777"/>
    </source>
</evidence>
<dbReference type="GO" id="GO:0035999">
    <property type="term" value="P:tetrahydrofolate interconversion"/>
    <property type="evidence" value="ECO:0007669"/>
    <property type="project" value="UniProtKB-UniPathway"/>
</dbReference>
<accession>A0A7R9LRG6</accession>
<dbReference type="GO" id="GO:0004329">
    <property type="term" value="F:formate-tetrahydrofolate ligase activity"/>
    <property type="evidence" value="ECO:0007669"/>
    <property type="project" value="UniProtKB-EC"/>
</dbReference>
<evidence type="ECO:0000256" key="2">
    <source>
        <dbReference type="ARBA" id="ARBA00012295"/>
    </source>
</evidence>
<dbReference type="InterPro" id="IPR000559">
    <property type="entry name" value="Formate_THF_ligase"/>
</dbReference>
<protein>
    <recommendedName>
        <fullName evidence="2">formate--tetrahydrofolate ligase</fullName>
        <ecNumber evidence="2">6.3.4.3</ecNumber>
    </recommendedName>
</protein>
<dbReference type="Proteomes" id="UP000759131">
    <property type="component" value="Unassembled WGS sequence"/>
</dbReference>
<keyword evidence="5" id="KW-0547">Nucleotide-binding</keyword>
<dbReference type="InterPro" id="IPR020628">
    <property type="entry name" value="Formate_THF_ligase_CS"/>
</dbReference>
<dbReference type="EC" id="6.3.4.3" evidence="2"/>
<dbReference type="OrthoDB" id="1845775at2759"/>